<dbReference type="InterPro" id="IPR000531">
    <property type="entry name" value="Beta-barrel_TonB"/>
</dbReference>
<evidence type="ECO:0000256" key="16">
    <source>
        <dbReference type="SAM" id="SignalP"/>
    </source>
</evidence>
<dbReference type="EMBL" id="JAADJT010000004">
    <property type="protein sequence ID" value="NGZ84781.1"/>
    <property type="molecule type" value="Genomic_DNA"/>
</dbReference>
<evidence type="ECO:0000256" key="12">
    <source>
        <dbReference type="ARBA" id="ARBA00023170"/>
    </source>
</evidence>
<evidence type="ECO:0000256" key="6">
    <source>
        <dbReference type="ARBA" id="ARBA00022692"/>
    </source>
</evidence>
<dbReference type="Proteomes" id="UP000666369">
    <property type="component" value="Unassembled WGS sequence"/>
</dbReference>
<dbReference type="Gene3D" id="2.170.130.10">
    <property type="entry name" value="TonB-dependent receptor, plug domain"/>
    <property type="match status" value="1"/>
</dbReference>
<name>A0ABX0FJT6_9BURK</name>
<reference evidence="19 20" key="1">
    <citation type="submission" date="2020-01" db="EMBL/GenBank/DDBJ databases">
        <authorList>
            <person name="Lee S.D."/>
        </authorList>
    </citation>
    <scope>NUCLEOTIDE SEQUENCE [LARGE SCALE GENOMIC DNA]</scope>
    <source>
        <strain evidence="19 20">SAP-35</strain>
    </source>
</reference>
<dbReference type="CDD" id="cd01347">
    <property type="entry name" value="ligand_gated_channel"/>
    <property type="match status" value="1"/>
</dbReference>
<keyword evidence="8" id="KW-0408">Iron</keyword>
<feature type="domain" description="TonB-dependent receptor plug" evidence="18">
    <location>
        <begin position="153"/>
        <end position="249"/>
    </location>
</feature>
<dbReference type="PANTHER" id="PTHR32552">
    <property type="entry name" value="FERRICHROME IRON RECEPTOR-RELATED"/>
    <property type="match status" value="1"/>
</dbReference>
<comment type="subcellular location">
    <subcellularLocation>
        <location evidence="1 14">Cell outer membrane</location>
        <topology evidence="1 14">Multi-pass membrane protein</topology>
    </subcellularLocation>
</comment>
<dbReference type="Gene3D" id="3.55.50.30">
    <property type="match status" value="1"/>
</dbReference>
<keyword evidence="7 16" id="KW-0732">Signal</keyword>
<evidence type="ECO:0000313" key="19">
    <source>
        <dbReference type="EMBL" id="NGZ84781.1"/>
    </source>
</evidence>
<accession>A0ABX0FJT6</accession>
<keyword evidence="9" id="KW-0406">Ion transport</keyword>
<dbReference type="PANTHER" id="PTHR32552:SF68">
    <property type="entry name" value="FERRICHROME OUTER MEMBRANE TRANSPORTER_PHAGE RECEPTOR"/>
    <property type="match status" value="1"/>
</dbReference>
<feature type="domain" description="TonB-dependent receptor-like beta-barrel" evidence="17">
    <location>
        <begin position="323"/>
        <end position="766"/>
    </location>
</feature>
<proteinExistence type="inferred from homology"/>
<evidence type="ECO:0000256" key="2">
    <source>
        <dbReference type="ARBA" id="ARBA00009810"/>
    </source>
</evidence>
<evidence type="ECO:0000256" key="14">
    <source>
        <dbReference type="PROSITE-ProRule" id="PRU01360"/>
    </source>
</evidence>
<evidence type="ECO:0000256" key="9">
    <source>
        <dbReference type="ARBA" id="ARBA00023065"/>
    </source>
</evidence>
<dbReference type="PROSITE" id="PS52016">
    <property type="entry name" value="TONB_DEPENDENT_REC_3"/>
    <property type="match status" value="1"/>
</dbReference>
<keyword evidence="13 14" id="KW-0998">Cell outer membrane</keyword>
<dbReference type="InterPro" id="IPR037066">
    <property type="entry name" value="Plug_dom_sf"/>
</dbReference>
<keyword evidence="5" id="KW-0410">Iron transport</keyword>
<dbReference type="Pfam" id="PF07715">
    <property type="entry name" value="Plug"/>
    <property type="match status" value="1"/>
</dbReference>
<evidence type="ECO:0000256" key="15">
    <source>
        <dbReference type="RuleBase" id="RU003357"/>
    </source>
</evidence>
<comment type="caution">
    <text evidence="19">The sequence shown here is derived from an EMBL/GenBank/DDBJ whole genome shotgun (WGS) entry which is preliminary data.</text>
</comment>
<evidence type="ECO:0000313" key="20">
    <source>
        <dbReference type="Proteomes" id="UP000666369"/>
    </source>
</evidence>
<keyword evidence="20" id="KW-1185">Reference proteome</keyword>
<evidence type="ECO:0000256" key="3">
    <source>
        <dbReference type="ARBA" id="ARBA00022448"/>
    </source>
</evidence>
<evidence type="ECO:0000256" key="10">
    <source>
        <dbReference type="ARBA" id="ARBA00023077"/>
    </source>
</evidence>
<sequence>MVGHDRAALTMKKLALAALLPMLSALATAAPTIPAGALDQVLRSYMLASGALLSADGRLTQGVDSPGLNQLSAPERDLPAILAGTGLQAARQPDGSYLLRAAPPVMAGPAAAVPISEAEIDALQRLPEVLAHAEPQSPYDGVSRFAVKGGAALRDTPQALTIVDAAQIRERNLLSMGDLLEYVPGVQASQGEGNRDNAVFRGYNSSADFYLNGMRDDVQYFRDFYNIDAVEVLKGPNAMALGRGGSGGAVNRVGKQAQWRAAGLVGEAGLLLGAWGRRRATLDVGDAVNPALAWRLNAVDEDADSFRDGVWLKRRGISPALAWRDGAATLVQLNYEHFRDRRTTDRGVPSLNGRPVASDASTFFGDPANSHNGVAIDGLTARLEHQLSPSARLYTQLHYARYDKYYQNVFPGGVDDGGATVRMLGYGSTTRRGNLFYQIDLELDASTGALRHRVTTGLELGRQRTDNARTTGYFDTLGPEVRFVSVPIGSPNFSLPVSFRTSATDMSNASTAENISLYVQDQVTLTPQWQLLAGLRYESLDVDFRDNRNALQLASHDRPLSPRLGMIYRPLPALSLYASYSKAYALRVGEQMASLTVDNQALAPETVRNTEIGAKWVGGAGMSASAAIYGLRRGNVLVADPVDAGAMELVEGQRGQGVELELAARVSAGWKLSAGYAWQRSHLTATQSANSQAGARMPHVPRQTLSLWSTHALGHGMEAALGLVARSAMFSSTSNLVTLPGYARLDGSLSWRLDAHNRLQFGVDNLLDRAYYISSYNDNNISPGAPRAVRVSLFSGF</sequence>
<dbReference type="SUPFAM" id="SSF56935">
    <property type="entry name" value="Porins"/>
    <property type="match status" value="1"/>
</dbReference>
<feature type="chain" id="PRO_5047071786" evidence="16">
    <location>
        <begin position="30"/>
        <end position="797"/>
    </location>
</feature>
<dbReference type="InterPro" id="IPR039426">
    <property type="entry name" value="TonB-dep_rcpt-like"/>
</dbReference>
<keyword evidence="6 14" id="KW-0812">Transmembrane</keyword>
<dbReference type="InterPro" id="IPR010105">
    <property type="entry name" value="TonB_sidphr_rcpt"/>
</dbReference>
<keyword evidence="3 14" id="KW-0813">Transport</keyword>
<keyword evidence="12 19" id="KW-0675">Receptor</keyword>
<keyword evidence="4 14" id="KW-1134">Transmembrane beta strand</keyword>
<protein>
    <submittedName>
        <fullName evidence="19">TonB-dependent siderophore receptor</fullName>
    </submittedName>
</protein>
<keyword evidence="10 15" id="KW-0798">TonB box</keyword>
<keyword evidence="11 14" id="KW-0472">Membrane</keyword>
<dbReference type="Pfam" id="PF00593">
    <property type="entry name" value="TonB_dep_Rec_b-barrel"/>
    <property type="match status" value="1"/>
</dbReference>
<evidence type="ECO:0000259" key="17">
    <source>
        <dbReference type="Pfam" id="PF00593"/>
    </source>
</evidence>
<evidence type="ECO:0000256" key="5">
    <source>
        <dbReference type="ARBA" id="ARBA00022496"/>
    </source>
</evidence>
<feature type="signal peptide" evidence="16">
    <location>
        <begin position="1"/>
        <end position="29"/>
    </location>
</feature>
<evidence type="ECO:0000256" key="7">
    <source>
        <dbReference type="ARBA" id="ARBA00022729"/>
    </source>
</evidence>
<dbReference type="Gene3D" id="2.40.170.20">
    <property type="entry name" value="TonB-dependent receptor, beta-barrel domain"/>
    <property type="match status" value="1"/>
</dbReference>
<evidence type="ECO:0000256" key="13">
    <source>
        <dbReference type="ARBA" id="ARBA00023237"/>
    </source>
</evidence>
<organism evidence="19 20">
    <name type="scientific">Duganella aceris</name>
    <dbReference type="NCBI Taxonomy" id="2703883"/>
    <lineage>
        <taxon>Bacteria</taxon>
        <taxon>Pseudomonadati</taxon>
        <taxon>Pseudomonadota</taxon>
        <taxon>Betaproteobacteria</taxon>
        <taxon>Burkholderiales</taxon>
        <taxon>Oxalobacteraceae</taxon>
        <taxon>Telluria group</taxon>
        <taxon>Duganella</taxon>
    </lineage>
</organism>
<evidence type="ECO:0000259" key="18">
    <source>
        <dbReference type="Pfam" id="PF07715"/>
    </source>
</evidence>
<evidence type="ECO:0000256" key="11">
    <source>
        <dbReference type="ARBA" id="ARBA00023136"/>
    </source>
</evidence>
<reference evidence="20" key="2">
    <citation type="submission" date="2023-07" db="EMBL/GenBank/DDBJ databases">
        <title>Duganella aceri sp. nov., isolated from tree sap.</title>
        <authorList>
            <person name="Kim I.S."/>
        </authorList>
    </citation>
    <scope>NUCLEOTIDE SEQUENCE [LARGE SCALE GENOMIC DNA]</scope>
    <source>
        <strain evidence="20">SAP-35</strain>
    </source>
</reference>
<comment type="similarity">
    <text evidence="2 14 15">Belongs to the TonB-dependent receptor family.</text>
</comment>
<gene>
    <name evidence="19" type="ORF">GW587_10995</name>
</gene>
<dbReference type="InterPro" id="IPR012910">
    <property type="entry name" value="Plug_dom"/>
</dbReference>
<evidence type="ECO:0000256" key="1">
    <source>
        <dbReference type="ARBA" id="ARBA00004571"/>
    </source>
</evidence>
<dbReference type="InterPro" id="IPR036942">
    <property type="entry name" value="Beta-barrel_TonB_sf"/>
</dbReference>
<evidence type="ECO:0000256" key="4">
    <source>
        <dbReference type="ARBA" id="ARBA00022452"/>
    </source>
</evidence>
<dbReference type="NCBIfam" id="TIGR01783">
    <property type="entry name" value="TonB-siderophor"/>
    <property type="match status" value="1"/>
</dbReference>
<evidence type="ECO:0000256" key="8">
    <source>
        <dbReference type="ARBA" id="ARBA00023004"/>
    </source>
</evidence>